<evidence type="ECO:0000256" key="2">
    <source>
        <dbReference type="ARBA" id="ARBA00005810"/>
    </source>
</evidence>
<sequence length="162" mass="18069">MIHTAYVGLGSNLNSPYTQVNAAINALQALPNTQLVSHSPWYQSKAIGPEQPDYINGVAKLATSLAPIELLDALQAIEQAHHRVRKEHWGPRTLDLDILLWGDITIKTDRLLVPHPYLEERNFVLLPLNDIAPELILPNQKTIAELVHCCDKTGISLYLPNE</sequence>
<evidence type="ECO:0000256" key="9">
    <source>
        <dbReference type="ARBA" id="ARBA00022909"/>
    </source>
</evidence>
<evidence type="ECO:0000256" key="7">
    <source>
        <dbReference type="ARBA" id="ARBA00022777"/>
    </source>
</evidence>
<dbReference type="EC" id="2.7.6.3" evidence="3"/>
<gene>
    <name evidence="14" type="ORF">MARGE09_P1095</name>
</gene>
<evidence type="ECO:0000256" key="4">
    <source>
        <dbReference type="ARBA" id="ARBA00016218"/>
    </source>
</evidence>
<dbReference type="Gene3D" id="3.30.70.560">
    <property type="entry name" value="7,8-Dihydro-6-hydroxymethylpterin-pyrophosphokinase HPPK"/>
    <property type="match status" value="1"/>
</dbReference>
<feature type="domain" description="7,8-dihydro-6-hydroxymethylpterin-pyrophosphokinase" evidence="13">
    <location>
        <begin position="88"/>
        <end position="99"/>
    </location>
</feature>
<keyword evidence="8" id="KW-0067">ATP-binding</keyword>
<dbReference type="CDD" id="cd00483">
    <property type="entry name" value="HPPK"/>
    <property type="match status" value="1"/>
</dbReference>
<dbReference type="InterPro" id="IPR000550">
    <property type="entry name" value="Hppk"/>
</dbReference>
<evidence type="ECO:0000256" key="6">
    <source>
        <dbReference type="ARBA" id="ARBA00022741"/>
    </source>
</evidence>
<keyword evidence="5 14" id="KW-0808">Transferase</keyword>
<dbReference type="AlphaFoldDB" id="A0AAN1WFZ2"/>
<dbReference type="NCBIfam" id="TIGR01498">
    <property type="entry name" value="folK"/>
    <property type="match status" value="1"/>
</dbReference>
<evidence type="ECO:0000256" key="12">
    <source>
        <dbReference type="ARBA" id="ARBA00033413"/>
    </source>
</evidence>
<evidence type="ECO:0000313" key="14">
    <source>
        <dbReference type="EMBL" id="BCD96895.1"/>
    </source>
</evidence>
<comment type="similarity">
    <text evidence="2">Belongs to the HPPK family.</text>
</comment>
<evidence type="ECO:0000256" key="3">
    <source>
        <dbReference type="ARBA" id="ARBA00013253"/>
    </source>
</evidence>
<dbReference type="KEGG" id="marq:MARGE09_P1095"/>
<keyword evidence="9" id="KW-0289">Folate biosynthesis</keyword>
<proteinExistence type="inferred from homology"/>
<dbReference type="SUPFAM" id="SSF55083">
    <property type="entry name" value="6-hydroxymethyl-7,8-dihydropterin pyrophosphokinase, HPPK"/>
    <property type="match status" value="1"/>
</dbReference>
<evidence type="ECO:0000256" key="10">
    <source>
        <dbReference type="ARBA" id="ARBA00029409"/>
    </source>
</evidence>
<reference evidence="14 15" key="1">
    <citation type="journal article" date="2022" name="IScience">
        <title>An ultrasensitive nanofiber-based assay for enzymatic hydrolysis and deep-sea microbial degradation of cellulose.</title>
        <authorList>
            <person name="Tsudome M."/>
            <person name="Tachioka M."/>
            <person name="Miyazaki M."/>
            <person name="Uchimura K."/>
            <person name="Tsuda M."/>
            <person name="Takaki Y."/>
            <person name="Deguchi S."/>
        </authorList>
    </citation>
    <scope>NUCLEOTIDE SEQUENCE [LARGE SCALE GENOMIC DNA]</scope>
    <source>
        <strain evidence="14 15">GE09</strain>
    </source>
</reference>
<dbReference type="Proteomes" id="UP001320119">
    <property type="component" value="Chromosome"/>
</dbReference>
<comment type="function">
    <text evidence="10">Catalyzes the transfer of pyrophosphate from adenosine triphosphate (ATP) to 6-hydroxymethyl-7,8-dihydropterin, an enzymatic step in folate biosynthesis pathway.</text>
</comment>
<dbReference type="PROSITE" id="PS00794">
    <property type="entry name" value="HPPK"/>
    <property type="match status" value="1"/>
</dbReference>
<dbReference type="InterPro" id="IPR035907">
    <property type="entry name" value="Hppk_sf"/>
</dbReference>
<evidence type="ECO:0000256" key="8">
    <source>
        <dbReference type="ARBA" id="ARBA00022840"/>
    </source>
</evidence>
<comment type="pathway">
    <text evidence="1">Cofactor biosynthesis; tetrahydrofolate biosynthesis; 2-amino-4-hydroxy-6-hydroxymethyl-7,8-dihydropteridine diphosphate from 7,8-dihydroneopterin triphosphate: step 4/4.</text>
</comment>
<name>A0AAN1WFZ2_9GAMM</name>
<protein>
    <recommendedName>
        <fullName evidence="4">2-amino-4-hydroxy-6-hydroxymethyldihydropteridine pyrophosphokinase</fullName>
        <ecNumber evidence="3">2.7.6.3</ecNumber>
    </recommendedName>
    <alternativeName>
        <fullName evidence="11">6-hydroxymethyl-7,8-dihydropterin pyrophosphokinase</fullName>
    </alternativeName>
    <alternativeName>
        <fullName evidence="12">7,8-dihydro-6-hydroxymethylpterin-pyrophosphokinase</fullName>
    </alternativeName>
</protein>
<dbReference type="GO" id="GO:0005524">
    <property type="term" value="F:ATP binding"/>
    <property type="evidence" value="ECO:0007669"/>
    <property type="project" value="UniProtKB-KW"/>
</dbReference>
<evidence type="ECO:0000313" key="15">
    <source>
        <dbReference type="Proteomes" id="UP001320119"/>
    </source>
</evidence>
<evidence type="ECO:0000256" key="5">
    <source>
        <dbReference type="ARBA" id="ARBA00022679"/>
    </source>
</evidence>
<dbReference type="Pfam" id="PF01288">
    <property type="entry name" value="HPPK"/>
    <property type="match status" value="1"/>
</dbReference>
<accession>A0AAN1WFZ2</accession>
<evidence type="ECO:0000256" key="11">
    <source>
        <dbReference type="ARBA" id="ARBA00029766"/>
    </source>
</evidence>
<keyword evidence="7" id="KW-0418">Kinase</keyword>
<evidence type="ECO:0000259" key="13">
    <source>
        <dbReference type="PROSITE" id="PS00794"/>
    </source>
</evidence>
<dbReference type="EMBL" id="AP023086">
    <property type="protein sequence ID" value="BCD96895.1"/>
    <property type="molecule type" value="Genomic_DNA"/>
</dbReference>
<keyword evidence="15" id="KW-1185">Reference proteome</keyword>
<dbReference type="RefSeq" id="WP_236986377.1">
    <property type="nucleotide sequence ID" value="NZ_AP023086.1"/>
</dbReference>
<dbReference type="PANTHER" id="PTHR43071">
    <property type="entry name" value="2-AMINO-4-HYDROXY-6-HYDROXYMETHYLDIHYDROPTERIDINE PYROPHOSPHOKINASE"/>
    <property type="match status" value="1"/>
</dbReference>
<evidence type="ECO:0000256" key="1">
    <source>
        <dbReference type="ARBA" id="ARBA00005051"/>
    </source>
</evidence>
<keyword evidence="6" id="KW-0547">Nucleotide-binding</keyword>
<dbReference type="GO" id="GO:0046656">
    <property type="term" value="P:folic acid biosynthetic process"/>
    <property type="evidence" value="ECO:0007669"/>
    <property type="project" value="UniProtKB-KW"/>
</dbReference>
<dbReference type="PANTHER" id="PTHR43071:SF1">
    <property type="entry name" value="2-AMINO-4-HYDROXY-6-HYDROXYMETHYLDIHYDROPTERIDINE PYROPHOSPHOKINASE"/>
    <property type="match status" value="1"/>
</dbReference>
<organism evidence="14 15">
    <name type="scientific">Marinagarivorans cellulosilyticus</name>
    <dbReference type="NCBI Taxonomy" id="2721545"/>
    <lineage>
        <taxon>Bacteria</taxon>
        <taxon>Pseudomonadati</taxon>
        <taxon>Pseudomonadota</taxon>
        <taxon>Gammaproteobacteria</taxon>
        <taxon>Cellvibrionales</taxon>
        <taxon>Cellvibrionaceae</taxon>
        <taxon>Marinagarivorans</taxon>
    </lineage>
</organism>
<dbReference type="GO" id="GO:0003848">
    <property type="term" value="F:2-amino-4-hydroxy-6-hydroxymethyldihydropteridine diphosphokinase activity"/>
    <property type="evidence" value="ECO:0007669"/>
    <property type="project" value="UniProtKB-EC"/>
</dbReference>
<dbReference type="GO" id="GO:0016301">
    <property type="term" value="F:kinase activity"/>
    <property type="evidence" value="ECO:0007669"/>
    <property type="project" value="UniProtKB-KW"/>
</dbReference>